<comment type="caution">
    <text evidence="8">The sequence shown here is derived from an EMBL/GenBank/DDBJ whole genome shotgun (WGS) entry which is preliminary data.</text>
</comment>
<dbReference type="SMART" id="SM00155">
    <property type="entry name" value="PLDc"/>
    <property type="match status" value="2"/>
</dbReference>
<gene>
    <name evidence="8" type="ORF">TPAR_00330</name>
</gene>
<dbReference type="SUPFAM" id="SSF56024">
    <property type="entry name" value="Phospholipase D/nuclease"/>
    <property type="match status" value="2"/>
</dbReference>
<dbReference type="InterPro" id="IPR015679">
    <property type="entry name" value="PLipase_D_fam"/>
</dbReference>
<keyword evidence="9" id="KW-1185">Reference proteome</keyword>
<dbReference type="AlphaFoldDB" id="A0A2S4LAQ5"/>
<dbReference type="CDD" id="cd09138">
    <property type="entry name" value="PLDc_vPLD1_2_yPLD_like_1"/>
    <property type="match status" value="1"/>
</dbReference>
<dbReference type="OrthoDB" id="14911at2759"/>
<organism evidence="8 9">
    <name type="scientific">Tolypocladium paradoxum</name>
    <dbReference type="NCBI Taxonomy" id="94208"/>
    <lineage>
        <taxon>Eukaryota</taxon>
        <taxon>Fungi</taxon>
        <taxon>Dikarya</taxon>
        <taxon>Ascomycota</taxon>
        <taxon>Pezizomycotina</taxon>
        <taxon>Sordariomycetes</taxon>
        <taxon>Hypocreomycetidae</taxon>
        <taxon>Hypocreales</taxon>
        <taxon>Ophiocordycipitaceae</taxon>
        <taxon>Tolypocladium</taxon>
    </lineage>
</organism>
<dbReference type="EC" id="3.1.4.4" evidence="1"/>
<evidence type="ECO:0000256" key="1">
    <source>
        <dbReference type="ARBA" id="ARBA00012027"/>
    </source>
</evidence>
<evidence type="ECO:0000256" key="3">
    <source>
        <dbReference type="ARBA" id="ARBA00022801"/>
    </source>
</evidence>
<dbReference type="GO" id="GO:0009395">
    <property type="term" value="P:phospholipid catabolic process"/>
    <property type="evidence" value="ECO:0007669"/>
    <property type="project" value="TreeGrafter"/>
</dbReference>
<keyword evidence="2" id="KW-0677">Repeat</keyword>
<dbReference type="EMBL" id="PKSG01000035">
    <property type="protein sequence ID" value="POR39491.1"/>
    <property type="molecule type" value="Genomic_DNA"/>
</dbReference>
<sequence length="738" mass="82906">MNIFKKVDAGIDAVFGGEKHSHSRLGRSCDHLHPLDHVANRFHSFAAPSTGNVKWYVNGCSYFWAVSDALEQARESIFILGWWLSPEVFLRRPPSKNEKYRLDNMLKAAAERGVKVYVIVYKEVKQALNLNSRHTKDTLEKLHPNISVFRHPDHAPDGHHLSTELGPAVNDLTNRDLAKASSSAIKYLYGSAGDVVLFWAHHEKLVVVDRKLGFMGGLDLCHPIADAHPGDADAIVFPGQDYNNARVFDFSDVNEWDQNKLDRTKTSRMGCCSKWSSGHQTEHSIANAYIHAIGAAEHFIYIENQFFLTASSDEQHPIANKIGAAIVDRIVKADKEVQRFRVWVVMPAVPAFAGNLKADGALRTRAIMQFQYSSISRSGHSIIEKLRKAGVEDPSKFIGFYNLRNFDRINTAKTMQDAEERAGQTYEEARKEHDAAGGAEDSVEGVGAGSTENHENDQRRAAKVGDNILNTISSVYMDGDRRIANLHWDGDPEDEIRAFVSEELYVNGKILIADDRLVICGSANINDRSQLGTHDSEVAVVIEDPAPVNSFMNGVPYRAAKFATSLRRFIFRQHLGLLPDQRCDEPDDNWHPVDQCPNKYDWDSPADILVRDPLHSNFQTFWELTARTNTEVFRRAFHPVPDDSVRTWADYEKFFESRFIIPGDEEDGKKSSKKKNKGKVEYGHIVLDEFPGGAEEVKEWLGLVRGTLVEMPLDFLADVGDMAKPAGTLNSLTEELYT</sequence>
<feature type="compositionally biased region" description="Basic and acidic residues" evidence="6">
    <location>
        <begin position="416"/>
        <end position="435"/>
    </location>
</feature>
<dbReference type="PIRSF" id="PIRSF009376">
    <property type="entry name" value="Phospholipase_D_euk"/>
    <property type="match status" value="1"/>
</dbReference>
<dbReference type="InterPro" id="IPR016555">
    <property type="entry name" value="PLipase_D_euk"/>
</dbReference>
<evidence type="ECO:0000256" key="4">
    <source>
        <dbReference type="ARBA" id="ARBA00022963"/>
    </source>
</evidence>
<dbReference type="InterPro" id="IPR001736">
    <property type="entry name" value="PLipase_D/transphosphatidylase"/>
</dbReference>
<evidence type="ECO:0000256" key="5">
    <source>
        <dbReference type="ARBA" id="ARBA00023098"/>
    </source>
</evidence>
<accession>A0A2S4LAQ5</accession>
<dbReference type="STRING" id="94208.A0A2S4LAQ5"/>
<evidence type="ECO:0000256" key="6">
    <source>
        <dbReference type="SAM" id="MobiDB-lite"/>
    </source>
</evidence>
<dbReference type="PROSITE" id="PS50035">
    <property type="entry name" value="PLD"/>
    <property type="match status" value="2"/>
</dbReference>
<evidence type="ECO:0000313" key="8">
    <source>
        <dbReference type="EMBL" id="POR39491.1"/>
    </source>
</evidence>
<feature type="region of interest" description="Disordered" evidence="6">
    <location>
        <begin position="416"/>
        <end position="464"/>
    </location>
</feature>
<evidence type="ECO:0000256" key="2">
    <source>
        <dbReference type="ARBA" id="ARBA00022737"/>
    </source>
</evidence>
<proteinExistence type="predicted"/>
<reference evidence="8 9" key="1">
    <citation type="submission" date="2018-01" db="EMBL/GenBank/DDBJ databases">
        <title>Harnessing the power of phylogenomics to disentangle the directionality and signatures of interkingdom host jumping in the parasitic fungal genus Tolypocladium.</title>
        <authorList>
            <person name="Quandt C.A."/>
            <person name="Patterson W."/>
            <person name="Spatafora J.W."/>
        </authorList>
    </citation>
    <scope>NUCLEOTIDE SEQUENCE [LARGE SCALE GENOMIC DNA]</scope>
    <source>
        <strain evidence="8 9">NRBC 100945</strain>
    </source>
</reference>
<dbReference type="GO" id="GO:0035556">
    <property type="term" value="P:intracellular signal transduction"/>
    <property type="evidence" value="ECO:0007669"/>
    <property type="project" value="InterPro"/>
</dbReference>
<name>A0A2S4LAQ5_9HYPO</name>
<keyword evidence="3" id="KW-0378">Hydrolase</keyword>
<keyword evidence="5" id="KW-0443">Lipid metabolism</keyword>
<dbReference type="Pfam" id="PF00614">
    <property type="entry name" value="PLDc"/>
    <property type="match status" value="1"/>
</dbReference>
<evidence type="ECO:0000259" key="7">
    <source>
        <dbReference type="PROSITE" id="PS50035"/>
    </source>
</evidence>
<dbReference type="Gene3D" id="3.30.870.10">
    <property type="entry name" value="Endonuclease Chain A"/>
    <property type="match status" value="3"/>
</dbReference>
<evidence type="ECO:0000313" key="9">
    <source>
        <dbReference type="Proteomes" id="UP000237481"/>
    </source>
</evidence>
<dbReference type="PANTHER" id="PTHR18896:SF186">
    <property type="entry name" value="PHOSPHOLIPASE D"/>
    <property type="match status" value="1"/>
</dbReference>
<dbReference type="GO" id="GO:0004630">
    <property type="term" value="F:phospholipase D activity"/>
    <property type="evidence" value="ECO:0007669"/>
    <property type="project" value="UniProtKB-EC"/>
</dbReference>
<keyword evidence="4" id="KW-0442">Lipid degradation</keyword>
<dbReference type="GO" id="GO:0006654">
    <property type="term" value="P:phosphatidic acid biosynthetic process"/>
    <property type="evidence" value="ECO:0007669"/>
    <property type="project" value="InterPro"/>
</dbReference>
<dbReference type="PANTHER" id="PTHR18896">
    <property type="entry name" value="PHOSPHOLIPASE D"/>
    <property type="match status" value="1"/>
</dbReference>
<dbReference type="CDD" id="cd09141">
    <property type="entry name" value="PLDc_vPLD1_2_yPLD_like_2"/>
    <property type="match status" value="1"/>
</dbReference>
<feature type="domain" description="PLD phosphodiesterase" evidence="7">
    <location>
        <begin position="502"/>
        <end position="529"/>
    </location>
</feature>
<protein>
    <recommendedName>
        <fullName evidence="1">phospholipase D</fullName>
        <ecNumber evidence="1">3.1.4.4</ecNumber>
    </recommendedName>
</protein>
<feature type="domain" description="PLD phosphodiesterase" evidence="7">
    <location>
        <begin position="197"/>
        <end position="224"/>
    </location>
</feature>
<dbReference type="Proteomes" id="UP000237481">
    <property type="component" value="Unassembled WGS sequence"/>
</dbReference>